<organism evidence="2 3">
    <name type="scientific">Thalassospira xiamenensis M-5 = DSM 17429</name>
    <dbReference type="NCBI Taxonomy" id="1123366"/>
    <lineage>
        <taxon>Bacteria</taxon>
        <taxon>Pseudomonadati</taxon>
        <taxon>Pseudomonadota</taxon>
        <taxon>Alphaproteobacteria</taxon>
        <taxon>Rhodospirillales</taxon>
        <taxon>Thalassospiraceae</taxon>
        <taxon>Thalassospira</taxon>
    </lineage>
</organism>
<feature type="transmembrane region" description="Helical" evidence="1">
    <location>
        <begin position="5"/>
        <end position="28"/>
    </location>
</feature>
<accession>A0AB72UCH3</accession>
<gene>
    <name evidence="2" type="ORF">TH3_08300</name>
</gene>
<sequence length="190" mass="21799">MRDNFLPLAIALGVLGIFSVGWAAGYVASEHNSWMLFSDHPFRLQWEVLLGGATALLGGYLAYRGAVEPSKRAQKRKLQIFQKKVRQSLEVFLILSDPEPSQTQRILQTLELKDSDENMPSNLANKEALKIANNMPLLSDSIFTIELDQIIDQITRDLKFYTMRNVNQINRRKNIIQQLNKLDIYVKRHT</sequence>
<proteinExistence type="predicted"/>
<keyword evidence="1" id="KW-0812">Transmembrane</keyword>
<dbReference type="Proteomes" id="UP000007127">
    <property type="component" value="Chromosome"/>
</dbReference>
<reference evidence="2 3" key="1">
    <citation type="journal article" date="2012" name="J. Bacteriol.">
        <title>Genome sequence of Thalassospira xiamenensis type strain M-5.</title>
        <authorList>
            <person name="Lai Q."/>
            <person name="Shao Z."/>
        </authorList>
    </citation>
    <scope>NUCLEOTIDE SEQUENCE [LARGE SCALE GENOMIC DNA]</scope>
    <source>
        <strain evidence="2 3">M-5</strain>
    </source>
</reference>
<dbReference type="RefSeq" id="WP_007090041.1">
    <property type="nucleotide sequence ID" value="NZ_CP004388.1"/>
</dbReference>
<dbReference type="AlphaFoldDB" id="A0AB72UCH3"/>
<name>A0AB72UCH3_9PROT</name>
<dbReference type="KEGG" id="txi:TH3_08300"/>
<protein>
    <submittedName>
        <fullName evidence="2">Uncharacterized protein</fullName>
    </submittedName>
</protein>
<evidence type="ECO:0000313" key="3">
    <source>
        <dbReference type="Proteomes" id="UP000007127"/>
    </source>
</evidence>
<keyword evidence="1" id="KW-0472">Membrane</keyword>
<feature type="transmembrane region" description="Helical" evidence="1">
    <location>
        <begin position="48"/>
        <end position="67"/>
    </location>
</feature>
<keyword evidence="1" id="KW-1133">Transmembrane helix</keyword>
<evidence type="ECO:0000313" key="2">
    <source>
        <dbReference type="EMBL" id="AJD51778.1"/>
    </source>
</evidence>
<dbReference type="GeneID" id="31927336"/>
<dbReference type="EMBL" id="CP004388">
    <property type="protein sequence ID" value="AJD51778.1"/>
    <property type="molecule type" value="Genomic_DNA"/>
</dbReference>
<evidence type="ECO:0000256" key="1">
    <source>
        <dbReference type="SAM" id="Phobius"/>
    </source>
</evidence>